<comment type="caution">
    <text evidence="5">The sequence shown here is derived from an EMBL/GenBank/DDBJ whole genome shotgun (WGS) entry which is preliminary data.</text>
</comment>
<dbReference type="SMART" id="SM00823">
    <property type="entry name" value="PKS_PP"/>
    <property type="match status" value="1"/>
</dbReference>
<dbReference type="SUPFAM" id="SSF47336">
    <property type="entry name" value="ACP-like"/>
    <property type="match status" value="1"/>
</dbReference>
<accession>A0ABV5YWV0</accession>
<keyword evidence="6" id="KW-1185">Reference proteome</keyword>
<evidence type="ECO:0000313" key="5">
    <source>
        <dbReference type="EMBL" id="MFB9839503.1"/>
    </source>
</evidence>
<evidence type="ECO:0000256" key="1">
    <source>
        <dbReference type="ARBA" id="ARBA00022450"/>
    </source>
</evidence>
<organism evidence="5 6">
    <name type="scientific">Actinoallomurus acaciae</name>
    <dbReference type="NCBI Taxonomy" id="502577"/>
    <lineage>
        <taxon>Bacteria</taxon>
        <taxon>Bacillati</taxon>
        <taxon>Actinomycetota</taxon>
        <taxon>Actinomycetes</taxon>
        <taxon>Streptosporangiales</taxon>
        <taxon>Thermomonosporaceae</taxon>
        <taxon>Actinoallomurus</taxon>
    </lineage>
</organism>
<feature type="domain" description="Carrier" evidence="4">
    <location>
        <begin position="264"/>
        <end position="339"/>
    </location>
</feature>
<dbReference type="Gene3D" id="3.40.50.720">
    <property type="entry name" value="NAD(P)-binding Rossmann-like Domain"/>
    <property type="match status" value="1"/>
</dbReference>
<dbReference type="RefSeq" id="WP_378212636.1">
    <property type="nucleotide sequence ID" value="NZ_JBHLZP010000732.1"/>
</dbReference>
<dbReference type="InterPro" id="IPR057326">
    <property type="entry name" value="KR_dom"/>
</dbReference>
<feature type="compositionally biased region" description="Basic residues" evidence="3">
    <location>
        <begin position="348"/>
        <end position="365"/>
    </location>
</feature>
<gene>
    <name evidence="5" type="ORF">ACFFNX_45905</name>
</gene>
<dbReference type="InterPro" id="IPR029058">
    <property type="entry name" value="AB_hydrolase_fold"/>
</dbReference>
<dbReference type="Proteomes" id="UP001589627">
    <property type="component" value="Unassembled WGS sequence"/>
</dbReference>
<dbReference type="InterPro" id="IPR036291">
    <property type="entry name" value="NAD(P)-bd_dom_sf"/>
</dbReference>
<evidence type="ECO:0000313" key="6">
    <source>
        <dbReference type="Proteomes" id="UP001589627"/>
    </source>
</evidence>
<dbReference type="Pfam" id="PF00550">
    <property type="entry name" value="PP-binding"/>
    <property type="match status" value="1"/>
</dbReference>
<sequence>VLALGRTAEPAGASVRTAVADVTDRDALTRAVAEAEHGWGARLDGVFHLAGRYGERPLDRCDPAHLEEILAAKVDGARNLHDLLRDRPGTLFVSFSSVNGLFGGASVGAYAAANAYLDALAAGLVVRGLDAYSLAWSMWEETGMSAGHPLTALTESRGYRVLPPEEALRSLRVALGRDAPHQLIGLDPARPWIASHLTEVHPLRRLVAYTDSGSGTASAADARDRYGTPLGHRVVRLDALPRVPGTGAVDRTRLAGVTPDRAGEPRPGLETVIAATWAEVLGVAAVGPEDDFFDLGGGSLQATRVHGLLEERLGRELSMVELFRRPTVRSLAGALEPDRKPAVTGTRGRSRAERRRTARRRPRTG</sequence>
<dbReference type="EMBL" id="JBHLZP010000732">
    <property type="protein sequence ID" value="MFB9839503.1"/>
    <property type="molecule type" value="Genomic_DNA"/>
</dbReference>
<dbReference type="PANTHER" id="PTHR43775:SF37">
    <property type="entry name" value="SI:DKEY-61P9.11"/>
    <property type="match status" value="1"/>
</dbReference>
<dbReference type="InterPro" id="IPR036736">
    <property type="entry name" value="ACP-like_sf"/>
</dbReference>
<feature type="non-terminal residue" evidence="5">
    <location>
        <position position="1"/>
    </location>
</feature>
<protein>
    <submittedName>
        <fullName evidence="5">SDR family NAD(P)-dependent oxidoreductase</fullName>
    </submittedName>
</protein>
<dbReference type="InterPro" id="IPR009081">
    <property type="entry name" value="PP-bd_ACP"/>
</dbReference>
<dbReference type="Pfam" id="PF08659">
    <property type="entry name" value="KR"/>
    <property type="match status" value="1"/>
</dbReference>
<dbReference type="InterPro" id="IPR013968">
    <property type="entry name" value="PKS_KR"/>
</dbReference>
<dbReference type="PANTHER" id="PTHR43775">
    <property type="entry name" value="FATTY ACID SYNTHASE"/>
    <property type="match status" value="1"/>
</dbReference>
<keyword evidence="1" id="KW-0596">Phosphopantetheine</keyword>
<feature type="region of interest" description="Disordered" evidence="3">
    <location>
        <begin position="331"/>
        <end position="365"/>
    </location>
</feature>
<dbReference type="InterPro" id="IPR020806">
    <property type="entry name" value="PKS_PP-bd"/>
</dbReference>
<dbReference type="PROSITE" id="PS50075">
    <property type="entry name" value="CARRIER"/>
    <property type="match status" value="1"/>
</dbReference>
<evidence type="ECO:0000256" key="3">
    <source>
        <dbReference type="SAM" id="MobiDB-lite"/>
    </source>
</evidence>
<name>A0ABV5YWV0_9ACTN</name>
<dbReference type="Gene3D" id="3.40.50.1820">
    <property type="entry name" value="alpha/beta hydrolase"/>
    <property type="match status" value="1"/>
</dbReference>
<dbReference type="InterPro" id="IPR050091">
    <property type="entry name" value="PKS_NRPS_Biosynth_Enz"/>
</dbReference>
<proteinExistence type="predicted"/>
<reference evidence="5 6" key="1">
    <citation type="submission" date="2024-09" db="EMBL/GenBank/DDBJ databases">
        <authorList>
            <person name="Sun Q."/>
            <person name="Mori K."/>
        </authorList>
    </citation>
    <scope>NUCLEOTIDE SEQUENCE [LARGE SCALE GENOMIC DNA]</scope>
    <source>
        <strain evidence="5 6">TBRC 0563</strain>
    </source>
</reference>
<keyword evidence="2" id="KW-0597">Phosphoprotein</keyword>
<evidence type="ECO:0000256" key="2">
    <source>
        <dbReference type="ARBA" id="ARBA00022553"/>
    </source>
</evidence>
<evidence type="ECO:0000259" key="4">
    <source>
        <dbReference type="PROSITE" id="PS50075"/>
    </source>
</evidence>
<dbReference type="SUPFAM" id="SSF51735">
    <property type="entry name" value="NAD(P)-binding Rossmann-fold domains"/>
    <property type="match status" value="1"/>
</dbReference>
<dbReference type="SMART" id="SM00822">
    <property type="entry name" value="PKS_KR"/>
    <property type="match status" value="1"/>
</dbReference>